<dbReference type="AlphaFoldDB" id="A0A809R8X4"/>
<evidence type="ECO:0000313" key="5">
    <source>
        <dbReference type="Proteomes" id="UP000662873"/>
    </source>
</evidence>
<evidence type="ECO:0000256" key="3">
    <source>
        <dbReference type="PIRSR" id="PIRSR003092-1"/>
    </source>
</evidence>
<dbReference type="GO" id="GO:0005524">
    <property type="term" value="F:ATP binding"/>
    <property type="evidence" value="ECO:0007669"/>
    <property type="project" value="UniProtKB-KW"/>
</dbReference>
<evidence type="ECO:0000313" key="4">
    <source>
        <dbReference type="EMBL" id="BBO23950.1"/>
    </source>
</evidence>
<dbReference type="PANTHER" id="PTHR43384:SF4">
    <property type="entry name" value="CELLULOSE BIOSYNTHESIS PROTEIN BCSQ-RELATED"/>
    <property type="match status" value="1"/>
</dbReference>
<keyword evidence="2 3" id="KW-0067">ATP-binding</keyword>
<dbReference type="EMBL" id="AP021858">
    <property type="protein sequence ID" value="BBO23950.1"/>
    <property type="molecule type" value="Genomic_DNA"/>
</dbReference>
<evidence type="ECO:0000256" key="1">
    <source>
        <dbReference type="ARBA" id="ARBA00022741"/>
    </source>
</evidence>
<dbReference type="InterPro" id="IPR027417">
    <property type="entry name" value="P-loop_NTPase"/>
</dbReference>
<dbReference type="GO" id="GO:0009898">
    <property type="term" value="C:cytoplasmic side of plasma membrane"/>
    <property type="evidence" value="ECO:0007669"/>
    <property type="project" value="TreeGrafter"/>
</dbReference>
<dbReference type="KEGG" id="npy:NPRO_15450"/>
<proteinExistence type="predicted"/>
<dbReference type="GO" id="GO:0051782">
    <property type="term" value="P:negative regulation of cell division"/>
    <property type="evidence" value="ECO:0007669"/>
    <property type="project" value="TreeGrafter"/>
</dbReference>
<organism evidence="4 5">
    <name type="scientific">Candidatus Nitrosymbiomonas proteolyticus</name>
    <dbReference type="NCBI Taxonomy" id="2608984"/>
    <lineage>
        <taxon>Bacteria</taxon>
        <taxon>Bacillati</taxon>
        <taxon>Armatimonadota</taxon>
        <taxon>Armatimonadota incertae sedis</taxon>
        <taxon>Candidatus Nitrosymbiomonas</taxon>
    </lineage>
</organism>
<gene>
    <name evidence="4" type="ORF">NPRO_15450</name>
</gene>
<dbReference type="Proteomes" id="UP000662873">
    <property type="component" value="Chromosome"/>
</dbReference>
<dbReference type="Gene3D" id="3.40.50.300">
    <property type="entry name" value="P-loop containing nucleotide triphosphate hydrolases"/>
    <property type="match status" value="1"/>
</dbReference>
<sequence>MRVIAVTSGKGGVGKSSLSANLAITLAAKNRKVVVFDADLGLANLDVILGVNPRFTLEQVVSGERTIPEVLFDAPGGIRIIPGGSGVSTLVQLSGPQLDRFLSELNTLACETDYLIFDTGAGIDDSVMTFLQAADEVLLVVTPDPSSITDAYATAKTLFSRQPAARVRVVMNAAESEEHARLVFDRLSQVAQQYLGKSMEFAGWVRHDPTVVRCARRRQPFALAEPQCGASRDVGRIAENLLGIGAERRPEDSGTAPTLVDRLRAILGGKARKIA</sequence>
<dbReference type="SUPFAM" id="SSF52540">
    <property type="entry name" value="P-loop containing nucleoside triphosphate hydrolases"/>
    <property type="match status" value="1"/>
</dbReference>
<dbReference type="InterPro" id="IPR033875">
    <property type="entry name" value="FlhG"/>
</dbReference>
<keyword evidence="1 3" id="KW-0547">Nucleotide-binding</keyword>
<accession>A0A809R8X4</accession>
<protein>
    <submittedName>
        <fullName evidence="4">ATPase</fullName>
    </submittedName>
</protein>
<name>A0A809R8X4_9BACT</name>
<feature type="binding site" evidence="3">
    <location>
        <begin position="10"/>
        <end position="17"/>
    </location>
    <ligand>
        <name>ATP</name>
        <dbReference type="ChEBI" id="CHEBI:30616"/>
    </ligand>
</feature>
<dbReference type="Pfam" id="PF10609">
    <property type="entry name" value="ParA"/>
    <property type="match status" value="1"/>
</dbReference>
<dbReference type="GO" id="GO:0005829">
    <property type="term" value="C:cytosol"/>
    <property type="evidence" value="ECO:0007669"/>
    <property type="project" value="TreeGrafter"/>
</dbReference>
<dbReference type="InterPro" id="IPR033756">
    <property type="entry name" value="YlxH/NBP35"/>
</dbReference>
<dbReference type="PANTHER" id="PTHR43384">
    <property type="entry name" value="SEPTUM SITE-DETERMINING PROTEIN MIND HOMOLOG, CHLOROPLASTIC-RELATED"/>
    <property type="match status" value="1"/>
</dbReference>
<evidence type="ECO:0000256" key="2">
    <source>
        <dbReference type="ARBA" id="ARBA00022840"/>
    </source>
</evidence>
<dbReference type="InterPro" id="IPR025501">
    <property type="entry name" value="MinD_FleN"/>
</dbReference>
<dbReference type="CDD" id="cd02038">
    <property type="entry name" value="FlhG-like"/>
    <property type="match status" value="1"/>
</dbReference>
<dbReference type="GO" id="GO:0016887">
    <property type="term" value="F:ATP hydrolysis activity"/>
    <property type="evidence" value="ECO:0007669"/>
    <property type="project" value="TreeGrafter"/>
</dbReference>
<reference evidence="4" key="1">
    <citation type="journal article" name="DNA Res.">
        <title>The physiological potential of anammox bacteria as revealed by their core genome structure.</title>
        <authorList>
            <person name="Okubo T."/>
            <person name="Toyoda A."/>
            <person name="Fukuhara K."/>
            <person name="Uchiyama I."/>
            <person name="Harigaya Y."/>
            <person name="Kuroiwa M."/>
            <person name="Suzuki T."/>
            <person name="Murakami Y."/>
            <person name="Suwa Y."/>
            <person name="Takami H."/>
        </authorList>
    </citation>
    <scope>NUCLEOTIDE SEQUENCE</scope>
    <source>
        <strain evidence="4">317325-2</strain>
    </source>
</reference>
<dbReference type="PIRSF" id="PIRSF003092">
    <property type="entry name" value="MinD"/>
    <property type="match status" value="1"/>
</dbReference>
<dbReference type="InterPro" id="IPR050625">
    <property type="entry name" value="ParA/MinD_ATPase"/>
</dbReference>